<dbReference type="Gene3D" id="3.30.565.10">
    <property type="entry name" value="Histidine kinase-like ATPase, C-terminal domain"/>
    <property type="match status" value="1"/>
</dbReference>
<reference evidence="11" key="1">
    <citation type="submission" date="2022-05" db="EMBL/GenBank/DDBJ databases">
        <authorList>
            <person name="Sun X."/>
        </authorList>
    </citation>
    <scope>NUCLEOTIDE SEQUENCE</scope>
    <source>
        <strain evidence="11">Ai-910</strain>
    </source>
</reference>
<evidence type="ECO:0000259" key="10">
    <source>
        <dbReference type="PROSITE" id="PS50109"/>
    </source>
</evidence>
<evidence type="ECO:0000313" key="11">
    <source>
        <dbReference type="EMBL" id="URW80051.1"/>
    </source>
</evidence>
<evidence type="ECO:0000256" key="2">
    <source>
        <dbReference type="ARBA" id="ARBA00012438"/>
    </source>
</evidence>
<dbReference type="KEGG" id="alkq:M9189_01585"/>
<evidence type="ECO:0000256" key="1">
    <source>
        <dbReference type="ARBA" id="ARBA00000085"/>
    </source>
</evidence>
<keyword evidence="12" id="KW-1185">Reference proteome</keyword>
<comment type="catalytic activity">
    <reaction evidence="1">
        <text>ATP + protein L-histidine = ADP + protein N-phospho-L-histidine.</text>
        <dbReference type="EC" id="2.7.13.3"/>
    </reaction>
</comment>
<dbReference type="Pfam" id="PF02518">
    <property type="entry name" value="HATPase_c"/>
    <property type="match status" value="1"/>
</dbReference>
<keyword evidence="3" id="KW-0597">Phosphoprotein</keyword>
<keyword evidence="4" id="KW-0808">Transferase</keyword>
<evidence type="ECO:0000256" key="4">
    <source>
        <dbReference type="ARBA" id="ARBA00022679"/>
    </source>
</evidence>
<dbReference type="RefSeq" id="WP_250724163.1">
    <property type="nucleotide sequence ID" value="NZ_CP098400.1"/>
</dbReference>
<dbReference type="SUPFAM" id="SSF55874">
    <property type="entry name" value="ATPase domain of HSP90 chaperone/DNA topoisomerase II/histidine kinase"/>
    <property type="match status" value="1"/>
</dbReference>
<feature type="transmembrane region" description="Helical" evidence="9">
    <location>
        <begin position="145"/>
        <end position="165"/>
    </location>
</feature>
<dbReference type="GO" id="GO:0005524">
    <property type="term" value="F:ATP binding"/>
    <property type="evidence" value="ECO:0007669"/>
    <property type="project" value="UniProtKB-KW"/>
</dbReference>
<evidence type="ECO:0000313" key="12">
    <source>
        <dbReference type="Proteomes" id="UP001056426"/>
    </source>
</evidence>
<dbReference type="PROSITE" id="PS50109">
    <property type="entry name" value="HIS_KIN"/>
    <property type="match status" value="1"/>
</dbReference>
<keyword evidence="9" id="KW-1133">Transmembrane helix</keyword>
<feature type="domain" description="Histidine kinase" evidence="10">
    <location>
        <begin position="183"/>
        <end position="386"/>
    </location>
</feature>
<gene>
    <name evidence="11" type="ORF">M9189_01585</name>
</gene>
<evidence type="ECO:0000256" key="7">
    <source>
        <dbReference type="ARBA" id="ARBA00022840"/>
    </source>
</evidence>
<protein>
    <recommendedName>
        <fullName evidence="2">histidine kinase</fullName>
        <ecNumber evidence="2">2.7.13.3</ecNumber>
    </recommendedName>
</protein>
<dbReference type="SMART" id="SM00387">
    <property type="entry name" value="HATPase_c"/>
    <property type="match status" value="1"/>
</dbReference>
<keyword evidence="8" id="KW-0902">Two-component regulatory system</keyword>
<reference evidence="11" key="2">
    <citation type="submission" date="2022-06" db="EMBL/GenBank/DDBJ databases">
        <title>Xiashengella guii gen. nov. sp. nov., a bacterium isolated form anaerobic digestion tank.</title>
        <authorList>
            <person name="Huang H."/>
        </authorList>
    </citation>
    <scope>NUCLEOTIDE SEQUENCE</scope>
    <source>
        <strain evidence="11">Ai-910</strain>
    </source>
</reference>
<dbReference type="EMBL" id="CP098400">
    <property type="protein sequence ID" value="URW80051.1"/>
    <property type="molecule type" value="Genomic_DNA"/>
</dbReference>
<keyword evidence="5" id="KW-0547">Nucleotide-binding</keyword>
<dbReference type="GO" id="GO:0000160">
    <property type="term" value="P:phosphorelay signal transduction system"/>
    <property type="evidence" value="ECO:0007669"/>
    <property type="project" value="UniProtKB-KW"/>
</dbReference>
<dbReference type="PANTHER" id="PTHR43065">
    <property type="entry name" value="SENSOR HISTIDINE KINASE"/>
    <property type="match status" value="1"/>
</dbReference>
<dbReference type="Proteomes" id="UP001056426">
    <property type="component" value="Chromosome"/>
</dbReference>
<proteinExistence type="predicted"/>
<keyword evidence="9" id="KW-0812">Transmembrane</keyword>
<keyword evidence="7" id="KW-0067">ATP-binding</keyword>
<dbReference type="InterPro" id="IPR036890">
    <property type="entry name" value="HATPase_C_sf"/>
</dbReference>
<dbReference type="AlphaFoldDB" id="A0A9J6ZR17"/>
<sequence length="388" mass="44237">MQIYSTNRRWKFLVIAGAVVISVVSLYYTNNLVRELREEEQNKVALWAEANRLLVVESDPDEAMVSLIFEIIRDNNTVPVILTDNRGNILSHRNIKLPRNDQGEYLKHALEKMKKFGPPLEVDLGDGEYQYLYYQSSNLLTRLRWFPIVQLLVVFVFMVIAYIAFSATRRREEDQVWVGMARETAHQLGTPTSSLLAWLDLLKMKNVDENLLKEMRHDIGRLQTVASRFSKIGSRPDLLPEDIGEVVTGMIGYLRKRSSSLVRFDVKDELVESLTIPLSRPLFEWVLENLCKNAIDAMEGAGEISLTLSRSRDRVVLDVSDTGKGMTRAVQRNIFRPGFSTKSRGWGLGLSLSKRIIEQYHQGEITVLHSAPGKGTTFRISLPVRDKA</sequence>
<dbReference type="InterPro" id="IPR003594">
    <property type="entry name" value="HATPase_dom"/>
</dbReference>
<organism evidence="11 12">
    <name type="scientific">Xiashengella succiniciproducens</name>
    <dbReference type="NCBI Taxonomy" id="2949635"/>
    <lineage>
        <taxon>Bacteria</taxon>
        <taxon>Pseudomonadati</taxon>
        <taxon>Bacteroidota</taxon>
        <taxon>Bacteroidia</taxon>
        <taxon>Marinilabiliales</taxon>
        <taxon>Marinilabiliaceae</taxon>
        <taxon>Xiashengella</taxon>
    </lineage>
</organism>
<dbReference type="EC" id="2.7.13.3" evidence="2"/>
<evidence type="ECO:0000256" key="3">
    <source>
        <dbReference type="ARBA" id="ARBA00022553"/>
    </source>
</evidence>
<keyword evidence="9" id="KW-0472">Membrane</keyword>
<accession>A0A9J6ZR17</accession>
<evidence type="ECO:0000256" key="8">
    <source>
        <dbReference type="ARBA" id="ARBA00023012"/>
    </source>
</evidence>
<keyword evidence="6 11" id="KW-0418">Kinase</keyword>
<evidence type="ECO:0000256" key="5">
    <source>
        <dbReference type="ARBA" id="ARBA00022741"/>
    </source>
</evidence>
<evidence type="ECO:0000256" key="9">
    <source>
        <dbReference type="SAM" id="Phobius"/>
    </source>
</evidence>
<dbReference type="GO" id="GO:0004673">
    <property type="term" value="F:protein histidine kinase activity"/>
    <property type="evidence" value="ECO:0007669"/>
    <property type="project" value="UniProtKB-EC"/>
</dbReference>
<dbReference type="PRINTS" id="PR00344">
    <property type="entry name" value="BCTRLSENSOR"/>
</dbReference>
<feature type="transmembrane region" description="Helical" evidence="9">
    <location>
        <begin position="12"/>
        <end position="29"/>
    </location>
</feature>
<evidence type="ECO:0000256" key="6">
    <source>
        <dbReference type="ARBA" id="ARBA00022777"/>
    </source>
</evidence>
<dbReference type="PANTHER" id="PTHR43065:SF10">
    <property type="entry name" value="PEROXIDE STRESS-ACTIVATED HISTIDINE KINASE MAK3"/>
    <property type="match status" value="1"/>
</dbReference>
<dbReference type="InterPro" id="IPR005467">
    <property type="entry name" value="His_kinase_dom"/>
</dbReference>
<name>A0A9J6ZR17_9BACT</name>
<dbReference type="InterPro" id="IPR004358">
    <property type="entry name" value="Sig_transdc_His_kin-like_C"/>
</dbReference>